<sequence length="373" mass="40896">MPVPSCRTREEAHTINAIVQYLKYDPDPHGYNTTPSFGVPFVASVGWGSLETQWAAGASGETGRVMSGYCAYRTTLQVPLDQVAGDYSFVEKQRITDAISSPEVIAALLRSFARRHSCPHNHPLDSLSMSLHIANFWAIVGAVGSLGLDAWVLAWAYPVLEVAAQASRGRIQRKVISLWKTRGGIKTDRLQLFADVYDARPRLRTPTPTPDLHILANAAATCSYTPTLALLARECIKTVLCLPTSRLRPPRPATNAAVCVRDLTYTPLNVVFGLSRRCVLEITHDESRSTSPPGAPSHCVPDTYITPLAFSLDYGTSRAFSVASRAEEDDHVHRPRAGLSWSYTKDPRIQTATARHEVAMPDAPVEGPLPRTR</sequence>
<keyword evidence="2" id="KW-1185">Reference proteome</keyword>
<dbReference type="EMBL" id="JARKIE010000318">
    <property type="protein sequence ID" value="KAJ7654782.1"/>
    <property type="molecule type" value="Genomic_DNA"/>
</dbReference>
<gene>
    <name evidence="1" type="ORF">B0H17DRAFT_1146654</name>
</gene>
<dbReference type="AlphaFoldDB" id="A0AAD7G0K2"/>
<evidence type="ECO:0000313" key="2">
    <source>
        <dbReference type="Proteomes" id="UP001221757"/>
    </source>
</evidence>
<proteinExistence type="predicted"/>
<protein>
    <submittedName>
        <fullName evidence="1">Uncharacterized protein</fullName>
    </submittedName>
</protein>
<dbReference type="Proteomes" id="UP001221757">
    <property type="component" value="Unassembled WGS sequence"/>
</dbReference>
<evidence type="ECO:0000313" key="1">
    <source>
        <dbReference type="EMBL" id="KAJ7654782.1"/>
    </source>
</evidence>
<reference evidence="1" key="1">
    <citation type="submission" date="2023-03" db="EMBL/GenBank/DDBJ databases">
        <title>Massive genome expansion in bonnet fungi (Mycena s.s.) driven by repeated elements and novel gene families across ecological guilds.</title>
        <authorList>
            <consortium name="Lawrence Berkeley National Laboratory"/>
            <person name="Harder C.B."/>
            <person name="Miyauchi S."/>
            <person name="Viragh M."/>
            <person name="Kuo A."/>
            <person name="Thoen E."/>
            <person name="Andreopoulos B."/>
            <person name="Lu D."/>
            <person name="Skrede I."/>
            <person name="Drula E."/>
            <person name="Henrissat B."/>
            <person name="Morin E."/>
            <person name="Kohler A."/>
            <person name="Barry K."/>
            <person name="LaButti K."/>
            <person name="Morin E."/>
            <person name="Salamov A."/>
            <person name="Lipzen A."/>
            <person name="Mereny Z."/>
            <person name="Hegedus B."/>
            <person name="Baldrian P."/>
            <person name="Stursova M."/>
            <person name="Weitz H."/>
            <person name="Taylor A."/>
            <person name="Grigoriev I.V."/>
            <person name="Nagy L.G."/>
            <person name="Martin F."/>
            <person name="Kauserud H."/>
        </authorList>
    </citation>
    <scope>NUCLEOTIDE SEQUENCE</scope>
    <source>
        <strain evidence="1">CBHHK067</strain>
    </source>
</reference>
<comment type="caution">
    <text evidence="1">The sequence shown here is derived from an EMBL/GenBank/DDBJ whole genome shotgun (WGS) entry which is preliminary data.</text>
</comment>
<name>A0AAD7G0K2_MYCRO</name>
<organism evidence="1 2">
    <name type="scientific">Mycena rosella</name>
    <name type="common">Pink bonnet</name>
    <name type="synonym">Agaricus rosellus</name>
    <dbReference type="NCBI Taxonomy" id="1033263"/>
    <lineage>
        <taxon>Eukaryota</taxon>
        <taxon>Fungi</taxon>
        <taxon>Dikarya</taxon>
        <taxon>Basidiomycota</taxon>
        <taxon>Agaricomycotina</taxon>
        <taxon>Agaricomycetes</taxon>
        <taxon>Agaricomycetidae</taxon>
        <taxon>Agaricales</taxon>
        <taxon>Marasmiineae</taxon>
        <taxon>Mycenaceae</taxon>
        <taxon>Mycena</taxon>
    </lineage>
</organism>
<accession>A0AAD7G0K2</accession>